<dbReference type="EMBL" id="JABEZU010000004">
    <property type="protein sequence ID" value="NOV98548.1"/>
    <property type="molecule type" value="Genomic_DNA"/>
</dbReference>
<dbReference type="SMART" id="SM00796">
    <property type="entry name" value="AHS1"/>
    <property type="match status" value="1"/>
</dbReference>
<evidence type="ECO:0000313" key="7">
    <source>
        <dbReference type="EMBL" id="NOV98548.1"/>
    </source>
</evidence>
<dbReference type="SUPFAM" id="SSF160467">
    <property type="entry name" value="PH0987 N-terminal domain-like"/>
    <property type="match status" value="1"/>
</dbReference>
<dbReference type="InterPro" id="IPR003778">
    <property type="entry name" value="CT_A_B"/>
</dbReference>
<keyword evidence="7" id="KW-0649">Protein kinase inhibitor</keyword>
<feature type="region of interest" description="Disordered" evidence="4">
    <location>
        <begin position="1"/>
        <end position="20"/>
    </location>
</feature>
<keyword evidence="1" id="KW-0547">Nucleotide-binding</keyword>
<organism evidence="7 8">
    <name type="scientific">Isoptericola halotolerans</name>
    <dbReference type="NCBI Taxonomy" id="300560"/>
    <lineage>
        <taxon>Bacteria</taxon>
        <taxon>Bacillati</taxon>
        <taxon>Actinomycetota</taxon>
        <taxon>Actinomycetes</taxon>
        <taxon>Micrococcales</taxon>
        <taxon>Promicromonosporaceae</taxon>
        <taxon>Isoptericola</taxon>
    </lineage>
</organism>
<evidence type="ECO:0000256" key="3">
    <source>
        <dbReference type="ARBA" id="ARBA00022840"/>
    </source>
</evidence>
<evidence type="ECO:0000256" key="4">
    <source>
        <dbReference type="SAM" id="MobiDB-lite"/>
    </source>
</evidence>
<dbReference type="Pfam" id="PF02626">
    <property type="entry name" value="CT_A_B"/>
    <property type="match status" value="1"/>
</dbReference>
<sequence>MSGSPRDGSPPGAPAPGVRVRRARDDVLLVEVADLAAATELHRSLRSDPLPGVGHTVPGARTVLVPFDTGVVEASTLAAALLARAAAPSAGADDPGRLVEVPTTYDGADLDDVAAHLGWSRAEVVRRHAAAGWTVGFMGFAPGFGYLVGDDPGLVVPRRPSPRTRVPTGSVALAGEYSGVYPRASPGGWQLVGRTDVAAWDVRRDPPSLWVPGDHVRFVAVRESVRGARAVGTSGSARQLEVPNGAGRAERSGLEVVDPGLQTLVQDLGRPGHGDLGVTASGAADPRSLRAAARAVGNAAEAACLETLGGLRLRAHGPCVVAVTGATGPLLVTTGAGTVREPARGRPFPLADGDELTVGMPPRGLRSYVALRGGLDVPPVLGSRATDVLAVLGPDPAHRGTFLPAAGAASSAVAVDDVGGPDPQELPAPGETVTLRATLGPRDDWFTPAARQVLTSQVWEVTPRSDRIGLRLAGAVPLEREPAAQHAELPSEGCVTGALQVPPDGQPVLLLTDHPLTGGYPVVAAVSSRDLWRLGQVPPGARLRFRVT</sequence>
<gene>
    <name evidence="7" type="ORF">HDG69_003143</name>
</gene>
<keyword evidence="8" id="KW-1185">Reference proteome</keyword>
<protein>
    <submittedName>
        <fullName evidence="7">KipI family sensor histidine kinase inhibitor</fullName>
    </submittedName>
</protein>
<accession>A0ABX2A9T2</accession>
<feature type="compositionally biased region" description="Low complexity" evidence="4">
    <location>
        <begin position="1"/>
        <end position="18"/>
    </location>
</feature>
<dbReference type="InterPro" id="IPR052708">
    <property type="entry name" value="PxpC"/>
</dbReference>
<dbReference type="PANTHER" id="PTHR43309">
    <property type="entry name" value="5-OXOPROLINASE SUBUNIT C"/>
    <property type="match status" value="1"/>
</dbReference>
<dbReference type="PANTHER" id="PTHR43309:SF3">
    <property type="entry name" value="5-OXOPROLINASE SUBUNIT C"/>
    <property type="match status" value="1"/>
</dbReference>
<reference evidence="7 8" key="1">
    <citation type="submission" date="2020-05" db="EMBL/GenBank/DDBJ databases">
        <title>Genomic Encyclopedia of Type Strains, Phase III (KMG-III): the genomes of soil and plant-associated and newly described type strains.</title>
        <authorList>
            <person name="Whitman W."/>
        </authorList>
    </citation>
    <scope>NUCLEOTIDE SEQUENCE [LARGE SCALE GENOMIC DNA]</scope>
    <source>
        <strain evidence="7 8">KCTC 19046</strain>
    </source>
</reference>
<dbReference type="SUPFAM" id="SSF50891">
    <property type="entry name" value="Cyclophilin-like"/>
    <property type="match status" value="2"/>
</dbReference>
<feature type="domain" description="Carboxyltransferase" evidence="6">
    <location>
        <begin position="275"/>
        <end position="548"/>
    </location>
</feature>
<dbReference type="SMART" id="SM00797">
    <property type="entry name" value="AHS2"/>
    <property type="match status" value="1"/>
</dbReference>
<dbReference type="InterPro" id="IPR003833">
    <property type="entry name" value="CT_C_D"/>
</dbReference>
<dbReference type="RefSeq" id="WP_171784768.1">
    <property type="nucleotide sequence ID" value="NZ_JABEZU010000004.1"/>
</dbReference>
<feature type="domain" description="Carboxyltransferase" evidence="5">
    <location>
        <begin position="18"/>
        <end position="210"/>
    </location>
</feature>
<dbReference type="Gene3D" id="3.30.1360.40">
    <property type="match status" value="1"/>
</dbReference>
<name>A0ABX2A9T2_9MICO</name>
<evidence type="ECO:0000259" key="5">
    <source>
        <dbReference type="SMART" id="SM00796"/>
    </source>
</evidence>
<evidence type="ECO:0000256" key="2">
    <source>
        <dbReference type="ARBA" id="ARBA00022801"/>
    </source>
</evidence>
<comment type="caution">
    <text evidence="7">The sequence shown here is derived from an EMBL/GenBank/DDBJ whole genome shotgun (WGS) entry which is preliminary data.</text>
</comment>
<dbReference type="Gene3D" id="2.40.100.10">
    <property type="entry name" value="Cyclophilin-like"/>
    <property type="match status" value="2"/>
</dbReference>
<dbReference type="Proteomes" id="UP000757540">
    <property type="component" value="Unassembled WGS sequence"/>
</dbReference>
<keyword evidence="2" id="KW-0378">Hydrolase</keyword>
<dbReference type="GO" id="GO:0004860">
    <property type="term" value="F:protein kinase inhibitor activity"/>
    <property type="evidence" value="ECO:0007669"/>
    <property type="project" value="UniProtKB-KW"/>
</dbReference>
<evidence type="ECO:0000259" key="6">
    <source>
        <dbReference type="SMART" id="SM00797"/>
    </source>
</evidence>
<dbReference type="Pfam" id="PF02682">
    <property type="entry name" value="CT_C_D"/>
    <property type="match status" value="1"/>
</dbReference>
<evidence type="ECO:0000313" key="8">
    <source>
        <dbReference type="Proteomes" id="UP000757540"/>
    </source>
</evidence>
<evidence type="ECO:0000256" key="1">
    <source>
        <dbReference type="ARBA" id="ARBA00022741"/>
    </source>
</evidence>
<proteinExistence type="predicted"/>
<dbReference type="InterPro" id="IPR029000">
    <property type="entry name" value="Cyclophilin-like_dom_sf"/>
</dbReference>
<keyword evidence="3" id="KW-0067">ATP-binding</keyword>